<dbReference type="Proteomes" id="UP000306324">
    <property type="component" value="Unassembled WGS sequence"/>
</dbReference>
<evidence type="ECO:0000256" key="1">
    <source>
        <dbReference type="SAM" id="MobiDB-lite"/>
    </source>
</evidence>
<gene>
    <name evidence="3" type="ORF">ACCUM_3789</name>
</gene>
<accession>A0A5S4ENF9</accession>
<dbReference type="AlphaFoldDB" id="A0A5S4ENF9"/>
<proteinExistence type="predicted"/>
<feature type="region of interest" description="Disordered" evidence="1">
    <location>
        <begin position="1"/>
        <end position="24"/>
    </location>
</feature>
<dbReference type="EMBL" id="SWAD01000037">
    <property type="protein sequence ID" value="TMQ76916.1"/>
    <property type="molecule type" value="Genomic_DNA"/>
</dbReference>
<keyword evidence="2" id="KW-1133">Transmembrane helix</keyword>
<organism evidence="3 4">
    <name type="scientific">Candidatus Accumulibacter phosphatis</name>
    <dbReference type="NCBI Taxonomy" id="327160"/>
    <lineage>
        <taxon>Bacteria</taxon>
        <taxon>Pseudomonadati</taxon>
        <taxon>Pseudomonadota</taxon>
        <taxon>Betaproteobacteria</taxon>
        <taxon>Candidatus Accumulibacter</taxon>
    </lineage>
</organism>
<comment type="caution">
    <text evidence="3">The sequence shown here is derived from an EMBL/GenBank/DDBJ whole genome shotgun (WGS) entry which is preliminary data.</text>
</comment>
<sequence length="125" mass="13803">MACRAGGEMKTARPQNSEASAHDKRDFITHDSLKARLQAGEIVTATDYDESIRPQFWTTIAIVQDDMPAVKSSWWTTDERHIDGLRIRQRVFAIRPRQKGVIDATLAALIVFAVVGIVLLAGGAL</sequence>
<keyword evidence="2" id="KW-0472">Membrane</keyword>
<name>A0A5S4ENF9_9PROT</name>
<feature type="transmembrane region" description="Helical" evidence="2">
    <location>
        <begin position="100"/>
        <end position="122"/>
    </location>
</feature>
<evidence type="ECO:0000313" key="3">
    <source>
        <dbReference type="EMBL" id="TMQ76916.1"/>
    </source>
</evidence>
<evidence type="ECO:0000313" key="4">
    <source>
        <dbReference type="Proteomes" id="UP000306324"/>
    </source>
</evidence>
<evidence type="ECO:0000256" key="2">
    <source>
        <dbReference type="SAM" id="Phobius"/>
    </source>
</evidence>
<protein>
    <submittedName>
        <fullName evidence="3">Uncharacterized protein</fullName>
    </submittedName>
</protein>
<reference evidence="3 4" key="1">
    <citation type="submission" date="2019-04" db="EMBL/GenBank/DDBJ databases">
        <title>A novel phosphate-accumulating bacterium identified in bioreactor for phosphate removal from wastewater.</title>
        <authorList>
            <person name="Kotlyarov R.Y."/>
            <person name="Beletsky A.V."/>
            <person name="Kallistova A.Y."/>
            <person name="Dorofeev A.G."/>
            <person name="Nikolaev Y.Y."/>
            <person name="Pimenov N.V."/>
            <person name="Ravin N.V."/>
            <person name="Mardanov A.V."/>
        </authorList>
    </citation>
    <scope>NUCLEOTIDE SEQUENCE [LARGE SCALE GENOMIC DNA]</scope>
    <source>
        <strain evidence="3 4">Bin19</strain>
    </source>
</reference>
<keyword evidence="4" id="KW-1185">Reference proteome</keyword>
<keyword evidence="2" id="KW-0812">Transmembrane</keyword>